<dbReference type="RefSeq" id="WP_021779902.1">
    <property type="nucleotide sequence ID" value="NZ_BATA01000014.1"/>
</dbReference>
<protein>
    <submittedName>
        <fullName evidence="1">Uncharacterized protein</fullName>
    </submittedName>
</protein>
<organism evidence="1 2">
    <name type="scientific">Halarchaeum acidiphilum MH1-52-1</name>
    <dbReference type="NCBI Taxonomy" id="1261545"/>
    <lineage>
        <taxon>Archaea</taxon>
        <taxon>Methanobacteriati</taxon>
        <taxon>Methanobacteriota</taxon>
        <taxon>Stenosarchaea group</taxon>
        <taxon>Halobacteria</taxon>
        <taxon>Halobacteriales</taxon>
        <taxon>Halobacteriaceae</taxon>
    </lineage>
</organism>
<keyword evidence="2" id="KW-1185">Reference proteome</keyword>
<name>U3A366_9EURY</name>
<gene>
    <name evidence="1" type="ORF">MBEHAL_0854</name>
</gene>
<proteinExistence type="predicted"/>
<comment type="caution">
    <text evidence="1">The sequence shown here is derived from an EMBL/GenBank/DDBJ whole genome shotgun (WGS) entry which is preliminary data.</text>
</comment>
<reference evidence="1 2" key="1">
    <citation type="submission" date="2013-09" db="EMBL/GenBank/DDBJ databases">
        <title>Whole genome sequencing of Halarchaeum acidiphilum strain MH1-52-1.</title>
        <authorList>
            <person name="Shimane Y."/>
            <person name="Minegishi H."/>
            <person name="Nishi S."/>
            <person name="Echigo A."/>
            <person name="Shuto A."/>
            <person name="Konishi M."/>
            <person name="Ito T."/>
            <person name="Ohkuma M."/>
            <person name="Ohta Y."/>
            <person name="Nagano Y."/>
            <person name="Tsubouchi T."/>
            <person name="Mori K."/>
            <person name="Usui K."/>
            <person name="Kamekura M."/>
            <person name="Usami R."/>
            <person name="Takaki Y."/>
            <person name="Hatada Y."/>
        </authorList>
    </citation>
    <scope>NUCLEOTIDE SEQUENCE [LARGE SCALE GENOMIC DNA]</scope>
    <source>
        <strain evidence="1 2">JCM 16109</strain>
    </source>
</reference>
<sequence>MILVAGPDASLADAFDERCVRVASRADVPADVPAGALLLLDPDAFDEPRALVAAVRERAAGALAVVAVADDPGTRATAWYDGVLTPGVSDATVREIADRARRIASYRAAVADFYDVSPDEGTHAARERAAERFDDLPSDLDADDIAALLRTEG</sequence>
<evidence type="ECO:0000313" key="2">
    <source>
        <dbReference type="Proteomes" id="UP000016986"/>
    </source>
</evidence>
<dbReference type="Proteomes" id="UP000016986">
    <property type="component" value="Unassembled WGS sequence"/>
</dbReference>
<dbReference type="AlphaFoldDB" id="U3A366"/>
<accession>U3A366</accession>
<dbReference type="EMBL" id="BATA01000014">
    <property type="protein sequence ID" value="GAD52094.1"/>
    <property type="molecule type" value="Genomic_DNA"/>
</dbReference>
<evidence type="ECO:0000313" key="1">
    <source>
        <dbReference type="EMBL" id="GAD52094.1"/>
    </source>
</evidence>
<dbReference type="OrthoDB" id="271866at2157"/>